<dbReference type="AlphaFoldDB" id="A0A1F5WAT9"/>
<proteinExistence type="predicted"/>
<reference evidence="1 2" key="1">
    <citation type="journal article" date="2016" name="Nat. Commun.">
        <title>Thousands of microbial genomes shed light on interconnected biogeochemical processes in an aquifer system.</title>
        <authorList>
            <person name="Anantharaman K."/>
            <person name="Brown C.T."/>
            <person name="Hug L.A."/>
            <person name="Sharon I."/>
            <person name="Castelle C.J."/>
            <person name="Probst A.J."/>
            <person name="Thomas B.C."/>
            <person name="Singh A."/>
            <person name="Wilkins M.J."/>
            <person name="Karaoz U."/>
            <person name="Brodie E.L."/>
            <person name="Williams K.H."/>
            <person name="Hubbard S.S."/>
            <person name="Banfield J.F."/>
        </authorList>
    </citation>
    <scope>NUCLEOTIDE SEQUENCE [LARGE SCALE GENOMIC DNA]</scope>
</reference>
<dbReference type="Proteomes" id="UP000178743">
    <property type="component" value="Unassembled WGS sequence"/>
</dbReference>
<name>A0A1F5WAT9_9BACT</name>
<gene>
    <name evidence="1" type="ORF">A3C05_04910</name>
</gene>
<dbReference type="InterPro" id="IPR015947">
    <property type="entry name" value="PUA-like_sf"/>
</dbReference>
<dbReference type="Gene3D" id="2.30.130.30">
    <property type="entry name" value="Hypothetical protein"/>
    <property type="match status" value="1"/>
</dbReference>
<evidence type="ECO:0000313" key="2">
    <source>
        <dbReference type="Proteomes" id="UP000178743"/>
    </source>
</evidence>
<protein>
    <recommendedName>
        <fullName evidence="3">ASCH domain-containing protein</fullName>
    </recommendedName>
</protein>
<sequence>MEHVAIMRKSWGLTQKILDGRKKIESRWYSIKYRPWDCIKEGETVYFKDSSEPVKLKAEVSRVIQFADLTPKRVKEILDEYGNDDGLEKEKIPEFFERFKDKKYCMLIFLKNPQKIEPFEIDKTGFGSMSAWITVDSISKIRVG</sequence>
<evidence type="ECO:0000313" key="1">
    <source>
        <dbReference type="EMBL" id="OGF72401.1"/>
    </source>
</evidence>
<comment type="caution">
    <text evidence="1">The sequence shown here is derived from an EMBL/GenBank/DDBJ whole genome shotgun (WGS) entry which is preliminary data.</text>
</comment>
<accession>A0A1F5WAT9</accession>
<evidence type="ECO:0008006" key="3">
    <source>
        <dbReference type="Google" id="ProtNLM"/>
    </source>
</evidence>
<dbReference type="SUPFAM" id="SSF88697">
    <property type="entry name" value="PUA domain-like"/>
    <property type="match status" value="1"/>
</dbReference>
<dbReference type="EMBL" id="MFHP01000023">
    <property type="protein sequence ID" value="OGF72401.1"/>
    <property type="molecule type" value="Genomic_DNA"/>
</dbReference>
<organism evidence="1 2">
    <name type="scientific">Candidatus Giovannonibacteria bacterium RIFCSPHIGHO2_02_FULL_45_40</name>
    <dbReference type="NCBI Taxonomy" id="1798337"/>
    <lineage>
        <taxon>Bacteria</taxon>
        <taxon>Candidatus Giovannoniibacteriota</taxon>
    </lineage>
</organism>